<dbReference type="InterPro" id="IPR013362">
    <property type="entry name" value="Pilus_4_PilV"/>
</dbReference>
<reference evidence="1 2" key="1">
    <citation type="submission" date="2015-07" db="EMBL/GenBank/DDBJ databases">
        <authorList>
            <person name="Noorani M."/>
        </authorList>
    </citation>
    <scope>NUCLEOTIDE SEQUENCE [LARGE SCALE GENOMIC DNA]</scope>
    <source>
        <strain evidence="1">LMG728</strain>
    </source>
</reference>
<accession>A0A0K2ZGY5</accession>
<evidence type="ECO:0000313" key="1">
    <source>
        <dbReference type="EMBL" id="CTP84277.1"/>
    </source>
</evidence>
<dbReference type="AlphaFoldDB" id="A0A0K2ZGY5"/>
<gene>
    <name evidence="1" type="ORF">XTPLMG728_0500</name>
</gene>
<evidence type="ECO:0000313" key="2">
    <source>
        <dbReference type="Proteomes" id="UP000041247"/>
    </source>
</evidence>
<dbReference type="NCBIfam" id="TIGR02523">
    <property type="entry name" value="type_IV_pilV"/>
    <property type="match status" value="1"/>
</dbReference>
<protein>
    <submittedName>
        <fullName evidence="1">Putative membrane protein</fullName>
    </submittedName>
</protein>
<dbReference type="EMBL" id="CXOK01000014">
    <property type="protein sequence ID" value="CTP84277.1"/>
    <property type="molecule type" value="Genomic_DNA"/>
</dbReference>
<sequence>MTARAMTNRWRQVGVSLLEVLISVLILGVTLLGIAAMQARALSNGQSSFENSQMVIHTYSILEAMRANRSAATSGAYNLTMTCSVPSAGGTLASADIRAWLESMKTGLSGAANVSTDTTTCGSIACTSSTCTVTVQWDDSRGRAVNASTAESATGTGSTTRQLVTVARL</sequence>
<dbReference type="Proteomes" id="UP000041247">
    <property type="component" value="Unassembled WGS sequence"/>
</dbReference>
<name>A0A0K2ZGY5_9XANT</name>
<organism evidence="1 2">
    <name type="scientific">Xanthomonas graminis pv. poae</name>
    <dbReference type="NCBI Taxonomy" id="227946"/>
    <lineage>
        <taxon>Bacteria</taxon>
        <taxon>Pseudomonadati</taxon>
        <taxon>Pseudomonadota</taxon>
        <taxon>Gammaproteobacteria</taxon>
        <taxon>Lysobacterales</taxon>
        <taxon>Lysobacteraceae</taxon>
        <taxon>Xanthomonas</taxon>
        <taxon>Xanthomonas translucens group</taxon>
        <taxon>Xanthomonas graminis</taxon>
    </lineage>
</organism>
<proteinExistence type="predicted"/>